<organism evidence="2 3">
    <name type="scientific">Clupea harengus</name>
    <name type="common">Atlantic herring</name>
    <dbReference type="NCBI Taxonomy" id="7950"/>
    <lineage>
        <taxon>Eukaryota</taxon>
        <taxon>Metazoa</taxon>
        <taxon>Chordata</taxon>
        <taxon>Craniata</taxon>
        <taxon>Vertebrata</taxon>
        <taxon>Euteleostomi</taxon>
        <taxon>Actinopterygii</taxon>
        <taxon>Neopterygii</taxon>
        <taxon>Teleostei</taxon>
        <taxon>Clupei</taxon>
        <taxon>Clupeiformes</taxon>
        <taxon>Clupeoidei</taxon>
        <taxon>Clupeidae</taxon>
        <taxon>Clupea</taxon>
    </lineage>
</organism>
<dbReference type="Proteomes" id="UP000515152">
    <property type="component" value="Chromosome 26"/>
</dbReference>
<keyword evidence="2" id="KW-1185">Reference proteome</keyword>
<dbReference type="GO" id="GO:0005654">
    <property type="term" value="C:nucleoplasm"/>
    <property type="evidence" value="ECO:0007669"/>
    <property type="project" value="TreeGrafter"/>
</dbReference>
<proteinExistence type="predicted"/>
<protein>
    <submittedName>
        <fullName evidence="3">Coiled-coil domain-containing protein 106-like</fullName>
    </submittedName>
</protein>
<sequence>MNRSPCVNLFKKTLDEIKTGSVANMDLGLPLSSGCDETHQVPLRLSVKEKDIKEEEYGHMITCQDDEEKPIADLHCKTETDLSESLSSTYNETLQTTVDVKVKKEEGEQQHNDCPLETLRLRHELEMTKLKVEWQQEMLKEVTKERDFLREQLAMTVRKKDKSVRSEDSTNALKQTTSGASATSSSDSSDSSSDSSSADEERKKKKKNSKTVKRRKQGKRGKKRQEQSIHQRARDPEEVVARYKKVLKIYQRGKTMVAAFRAVGVDRNTIVVNAPIAELFIAAPEKFAALKEKSPKKEKLICFAQMCKDAIEADDGIDKTIKYYKESGKLLPINKGK</sequence>
<reference evidence="3" key="1">
    <citation type="submission" date="2025-08" db="UniProtKB">
        <authorList>
            <consortium name="RefSeq"/>
        </authorList>
    </citation>
    <scope>IDENTIFICATION</scope>
</reference>
<feature type="compositionally biased region" description="Low complexity" evidence="1">
    <location>
        <begin position="176"/>
        <end position="196"/>
    </location>
</feature>
<feature type="compositionally biased region" description="Basic and acidic residues" evidence="1">
    <location>
        <begin position="224"/>
        <end position="235"/>
    </location>
</feature>
<feature type="compositionally biased region" description="Basic residues" evidence="1">
    <location>
        <begin position="203"/>
        <end position="223"/>
    </location>
</feature>
<dbReference type="PANTHER" id="PTHR16477:SF5">
    <property type="entry name" value="COILED-COIL DOMAIN-CONTAINING PROTEIN 106-RELATED"/>
    <property type="match status" value="1"/>
</dbReference>
<evidence type="ECO:0000313" key="3">
    <source>
        <dbReference type="RefSeq" id="XP_031419598.1"/>
    </source>
</evidence>
<dbReference type="GeneID" id="105894908"/>
<dbReference type="InterPro" id="IPR031591">
    <property type="entry name" value="CCDC106"/>
</dbReference>
<name>A0A6P8ETN7_CLUHA</name>
<evidence type="ECO:0000313" key="2">
    <source>
        <dbReference type="Proteomes" id="UP000515152"/>
    </source>
</evidence>
<feature type="region of interest" description="Disordered" evidence="1">
    <location>
        <begin position="157"/>
        <end position="235"/>
    </location>
</feature>
<gene>
    <name evidence="3" type="primary">LOC105894908</name>
</gene>
<dbReference type="PANTHER" id="PTHR16477">
    <property type="entry name" value="COILED-COIL DOMAIN-CONTAINING PROTEIN 106"/>
    <property type="match status" value="1"/>
</dbReference>
<dbReference type="OrthoDB" id="8961605at2759"/>
<dbReference type="Pfam" id="PF15794">
    <property type="entry name" value="CCDC106"/>
    <property type="match status" value="1"/>
</dbReference>
<evidence type="ECO:0000256" key="1">
    <source>
        <dbReference type="SAM" id="MobiDB-lite"/>
    </source>
</evidence>
<dbReference type="RefSeq" id="XP_031419598.1">
    <property type="nucleotide sequence ID" value="XM_031563738.1"/>
</dbReference>
<dbReference type="KEGG" id="char:105894908"/>
<accession>A0A6P8ETN7</accession>
<dbReference type="AlphaFoldDB" id="A0A6P8ETN7"/>